<dbReference type="AlphaFoldDB" id="A0A077NZR8"/>
<dbReference type="HOGENOM" id="CLU_123767_0_0_6"/>
<sequence>MPKRGGEVMIINSNLLRAALVCVAKNDPRYYLCGVHITPKYLESTNGHVALRLEHGVNTRRKAIVQFYGKIPKKAETTELHFTKEPYAVHRDVNGARVGFTVLSILDGRFPDLSRIIPKKVENVIPHFQAEFLAYPYKMFEADSAFITVSLYPSSMTDACLMKFGDNINQRYGNPLFVVMPCRV</sequence>
<dbReference type="Proteomes" id="UP000028487">
    <property type="component" value="Unassembled WGS sequence"/>
</dbReference>
<gene>
    <name evidence="1" type="ORF">XBFM1_590007</name>
</gene>
<comment type="caution">
    <text evidence="1">The sequence shown here is derived from an EMBL/GenBank/DDBJ whole genome shotgun (WGS) entry which is preliminary data.</text>
</comment>
<organism evidence="1 2">
    <name type="scientific">Xenorhabdus bovienii str. feltiae Moldova</name>
    <dbReference type="NCBI Taxonomy" id="1398200"/>
    <lineage>
        <taxon>Bacteria</taxon>
        <taxon>Pseudomonadati</taxon>
        <taxon>Pseudomonadota</taxon>
        <taxon>Gammaproteobacteria</taxon>
        <taxon>Enterobacterales</taxon>
        <taxon>Morganellaceae</taxon>
        <taxon>Xenorhabdus</taxon>
    </lineage>
</organism>
<dbReference type="EMBL" id="CBSV010000231">
    <property type="protein sequence ID" value="CDH03161.1"/>
    <property type="molecule type" value="Genomic_DNA"/>
</dbReference>
<evidence type="ECO:0000313" key="2">
    <source>
        <dbReference type="Proteomes" id="UP000028487"/>
    </source>
</evidence>
<protein>
    <submittedName>
        <fullName evidence="1">Hypothetical bacteriophage protein</fullName>
    </submittedName>
</protein>
<reference evidence="1" key="1">
    <citation type="submission" date="2013-07" db="EMBL/GenBank/DDBJ databases">
        <title>Sub-species coevolution in mutualistic symbiosis.</title>
        <authorList>
            <person name="Murfin K."/>
            <person name="Klassen J."/>
            <person name="Lee M."/>
            <person name="Forst S."/>
            <person name="Stock P."/>
            <person name="Goodrich-Blair H."/>
        </authorList>
    </citation>
    <scope>NUCLEOTIDE SEQUENCE [LARGE SCALE GENOMIC DNA]</scope>
    <source>
        <strain evidence="1">Feltiae Moldova</strain>
    </source>
</reference>
<name>A0A077NZR8_XENBV</name>
<accession>A0A077NZR8</accession>
<proteinExistence type="predicted"/>
<evidence type="ECO:0000313" key="1">
    <source>
        <dbReference type="EMBL" id="CDH03161.1"/>
    </source>
</evidence>